<reference evidence="1" key="1">
    <citation type="submission" date="2022-11" db="EMBL/GenBank/DDBJ databases">
        <authorList>
            <person name="Scott C."/>
            <person name="Bruce N."/>
        </authorList>
    </citation>
    <scope>NUCLEOTIDE SEQUENCE</scope>
</reference>
<dbReference type="EMBL" id="CALLCH030000008">
    <property type="protein sequence ID" value="CAI4213550.1"/>
    <property type="molecule type" value="Genomic_DNA"/>
</dbReference>
<gene>
    <name evidence="1" type="ORF">PPNO1_LOCUS3297</name>
</gene>
<dbReference type="Proteomes" id="UP000838763">
    <property type="component" value="Unassembled WGS sequence"/>
</dbReference>
<keyword evidence="2" id="KW-1185">Reference proteome</keyword>
<name>A0A9P1H0A5_9PEZI</name>
<sequence length="253" mass="29195">MVTSKVPKTVSIDELYDLTVLTNYLDSTKSLVPWIERWMALININEIKSEFMAQFLWIAWEFGARDDFVVIARRMLMELEGSALEESFCTLDQSRPPDIMERIQAIRLQTFQAILNIFREMADHLIVVDERVRWCRYHTWMGHHRCESMILGSMTFCLTRAGLWPIPDAEELDCSLLDLHRKLTTLVIHDIGKTGDSKSEANHHECNPGPFLLDQVQRVMSEMPSPVSAFHIQHMEKQAKDLLSISPPTLPPS</sequence>
<evidence type="ECO:0000313" key="1">
    <source>
        <dbReference type="EMBL" id="CAI4213550.1"/>
    </source>
</evidence>
<organism evidence="1 2">
    <name type="scientific">Parascedosporium putredinis</name>
    <dbReference type="NCBI Taxonomy" id="1442378"/>
    <lineage>
        <taxon>Eukaryota</taxon>
        <taxon>Fungi</taxon>
        <taxon>Dikarya</taxon>
        <taxon>Ascomycota</taxon>
        <taxon>Pezizomycotina</taxon>
        <taxon>Sordariomycetes</taxon>
        <taxon>Hypocreomycetidae</taxon>
        <taxon>Microascales</taxon>
        <taxon>Microascaceae</taxon>
        <taxon>Parascedosporium</taxon>
    </lineage>
</organism>
<comment type="caution">
    <text evidence="1">The sequence shown here is derived from an EMBL/GenBank/DDBJ whole genome shotgun (WGS) entry which is preliminary data.</text>
</comment>
<evidence type="ECO:0000313" key="2">
    <source>
        <dbReference type="Proteomes" id="UP000838763"/>
    </source>
</evidence>
<dbReference type="OrthoDB" id="5275938at2759"/>
<protein>
    <submittedName>
        <fullName evidence="1">Uncharacterized protein</fullName>
    </submittedName>
</protein>
<proteinExistence type="predicted"/>
<dbReference type="AlphaFoldDB" id="A0A9P1H0A5"/>
<accession>A0A9P1H0A5</accession>